<organism evidence="1 2">
    <name type="scientific">Planomonospora corallina</name>
    <dbReference type="NCBI Taxonomy" id="1806052"/>
    <lineage>
        <taxon>Bacteria</taxon>
        <taxon>Bacillati</taxon>
        <taxon>Actinomycetota</taxon>
        <taxon>Actinomycetes</taxon>
        <taxon>Streptosporangiales</taxon>
        <taxon>Streptosporangiaceae</taxon>
        <taxon>Planomonospora</taxon>
    </lineage>
</organism>
<comment type="caution">
    <text evidence="1">The sequence shown here is derived from an EMBL/GenBank/DDBJ whole genome shotgun (WGS) entry which is preliminary data.</text>
</comment>
<protein>
    <recommendedName>
        <fullName evidence="3">DUF1877 domain-containing protein</fullName>
    </recommendedName>
</protein>
<dbReference type="RefSeq" id="WP_377286392.1">
    <property type="nucleotide sequence ID" value="NZ_JBHSBM010000011.1"/>
</dbReference>
<dbReference type="Proteomes" id="UP001595850">
    <property type="component" value="Unassembled WGS sequence"/>
</dbReference>
<sequence length="169" mass="18468">MAVTQQLARISGRWLDACRTSVDELVLLCSFGMAPAKDHLDLDWAPGPLLRIGELVCVDPDALAAFRCALDGDEEVNPAYRDHPQTVWEHPVTALEPAAVAVVAPLLRRVGAAMMTALAASDGEILAAVRELLPDVELPREYMLRHLTALLDFYDGAAERGLAVVLWWD</sequence>
<evidence type="ECO:0000313" key="2">
    <source>
        <dbReference type="Proteomes" id="UP001595850"/>
    </source>
</evidence>
<evidence type="ECO:0000313" key="1">
    <source>
        <dbReference type="EMBL" id="MFC4058195.1"/>
    </source>
</evidence>
<proteinExistence type="predicted"/>
<accession>A0ABV8I562</accession>
<reference evidence="2" key="1">
    <citation type="journal article" date="2019" name="Int. J. Syst. Evol. Microbiol.">
        <title>The Global Catalogue of Microorganisms (GCM) 10K type strain sequencing project: providing services to taxonomists for standard genome sequencing and annotation.</title>
        <authorList>
            <consortium name="The Broad Institute Genomics Platform"/>
            <consortium name="The Broad Institute Genome Sequencing Center for Infectious Disease"/>
            <person name="Wu L."/>
            <person name="Ma J."/>
        </authorList>
    </citation>
    <scope>NUCLEOTIDE SEQUENCE [LARGE SCALE GENOMIC DNA]</scope>
    <source>
        <strain evidence="2">TBRC 4489</strain>
    </source>
</reference>
<gene>
    <name evidence="1" type="ORF">ACFOWE_07815</name>
</gene>
<dbReference type="EMBL" id="JBHSBM010000011">
    <property type="protein sequence ID" value="MFC4058195.1"/>
    <property type="molecule type" value="Genomic_DNA"/>
</dbReference>
<evidence type="ECO:0008006" key="3">
    <source>
        <dbReference type="Google" id="ProtNLM"/>
    </source>
</evidence>
<name>A0ABV8I562_9ACTN</name>
<keyword evidence="2" id="KW-1185">Reference proteome</keyword>